<keyword evidence="3" id="KW-1185">Reference proteome</keyword>
<proteinExistence type="predicted"/>
<dbReference type="EMBL" id="JWIZ01000023">
    <property type="protein sequence ID" value="KMK51821.1"/>
    <property type="molecule type" value="Genomic_DNA"/>
</dbReference>
<dbReference type="Pfam" id="PF06961">
    <property type="entry name" value="DUF1294"/>
    <property type="match status" value="1"/>
</dbReference>
<keyword evidence="1" id="KW-0812">Transmembrane</keyword>
<keyword evidence="1" id="KW-0472">Membrane</keyword>
<dbReference type="RefSeq" id="WP_047976622.1">
    <property type="nucleotide sequence ID" value="NZ_JWIZ01000023.1"/>
</dbReference>
<evidence type="ECO:0000313" key="2">
    <source>
        <dbReference type="EMBL" id="KMK51821.1"/>
    </source>
</evidence>
<reference evidence="2 3" key="1">
    <citation type="submission" date="2014-12" db="EMBL/GenBank/DDBJ databases">
        <title>Reclassification of Actinobacillus muris as Muribacter muris.</title>
        <authorList>
            <person name="Christensen H."/>
            <person name="Nicklas W."/>
            <person name="Bisgaard M."/>
        </authorList>
    </citation>
    <scope>NUCLEOTIDE SEQUENCE [LARGE SCALE GENOMIC DNA]</scope>
    <source>
        <strain evidence="2 3">Ackerman80-443D</strain>
    </source>
</reference>
<feature type="transmembrane region" description="Helical" evidence="1">
    <location>
        <begin position="38"/>
        <end position="55"/>
    </location>
</feature>
<keyword evidence="1" id="KW-1133">Transmembrane helix</keyword>
<protein>
    <submittedName>
        <fullName evidence="2">Membrane protein</fullName>
    </submittedName>
</protein>
<dbReference type="AlphaFoldDB" id="A0A0J5P6F1"/>
<comment type="caution">
    <text evidence="2">The sequence shown here is derived from an EMBL/GenBank/DDBJ whole genome shotgun (WGS) entry which is preliminary data.</text>
</comment>
<dbReference type="Proteomes" id="UP000036270">
    <property type="component" value="Unassembled WGS sequence"/>
</dbReference>
<organism evidence="2 3">
    <name type="scientific">Muribacter muris</name>
    <dbReference type="NCBI Taxonomy" id="67855"/>
    <lineage>
        <taxon>Bacteria</taxon>
        <taxon>Pseudomonadati</taxon>
        <taxon>Pseudomonadota</taxon>
        <taxon>Gammaproteobacteria</taxon>
        <taxon>Pasteurellales</taxon>
        <taxon>Pasteurellaceae</taxon>
        <taxon>Muribacter</taxon>
    </lineage>
</organism>
<evidence type="ECO:0000256" key="1">
    <source>
        <dbReference type="SAM" id="Phobius"/>
    </source>
</evidence>
<dbReference type="PATRIC" id="fig|67855.3.peg.781"/>
<feature type="transmembrane region" description="Helical" evidence="1">
    <location>
        <begin position="67"/>
        <end position="88"/>
    </location>
</feature>
<sequence>MLIFVCGYLLGINLLGLYLMYADKQKFLNKHWRIPESNLLFICACGGFIGIYLGMKYIRHKTKHWQFHFAVITSVLGWLGLAIFYVYLQ</sequence>
<gene>
    <name evidence="2" type="ORF">RO21_04625</name>
</gene>
<evidence type="ECO:0000313" key="3">
    <source>
        <dbReference type="Proteomes" id="UP000036270"/>
    </source>
</evidence>
<name>A0A0J5P6F1_9PAST</name>
<accession>A0A0J5P6F1</accession>
<dbReference type="InterPro" id="IPR010718">
    <property type="entry name" value="DUF1294"/>
</dbReference>